<organism evidence="3 4">
    <name type="scientific">Streptomyces kanasensis</name>
    <dbReference type="NCBI Taxonomy" id="936756"/>
    <lineage>
        <taxon>Bacteria</taxon>
        <taxon>Bacillati</taxon>
        <taxon>Actinomycetota</taxon>
        <taxon>Actinomycetes</taxon>
        <taxon>Kitasatosporales</taxon>
        <taxon>Streptomycetaceae</taxon>
        <taxon>Streptomyces</taxon>
    </lineage>
</organism>
<gene>
    <name evidence="3" type="ORF">ATE80_14480</name>
</gene>
<comment type="caution">
    <text evidence="3">The sequence shown here is derived from an EMBL/GenBank/DDBJ whole genome shotgun (WGS) entry which is preliminary data.</text>
</comment>
<sequence>MSDRAALLTIGELARRTGLPVRTIRFWSDNGVVEPTDRSTGGYRLYDPDAVARLDLVRTLRELGLDLDTVRRVLARQVTVHDVAAAHLRAVEAELRTLHVRRAVLRRVARHGTTTEEMRLMHELTRMSADERQRIIDDFVHATFDGLPTDGPGGHIADAMRALPAELPTDPTSEQLDAWVELAELVGDEAFRARVREMAVAGAPTGPEPRPQGPDPALVAEHAGRAVREGVAPQSAAGREVLHRIVDPALAPADRARLADHLATFTDVRVERYWQLLGVLNGRPPFPPQAPAFTWLITALRA</sequence>
<evidence type="ECO:0000313" key="4">
    <source>
        <dbReference type="Proteomes" id="UP000054011"/>
    </source>
</evidence>
<dbReference type="GO" id="GO:0003677">
    <property type="term" value="F:DNA binding"/>
    <property type="evidence" value="ECO:0007669"/>
    <property type="project" value="UniProtKB-KW"/>
</dbReference>
<dbReference type="PROSITE" id="PS50937">
    <property type="entry name" value="HTH_MERR_2"/>
    <property type="match status" value="1"/>
</dbReference>
<dbReference type="InterPro" id="IPR047057">
    <property type="entry name" value="MerR_fam"/>
</dbReference>
<dbReference type="Proteomes" id="UP000054011">
    <property type="component" value="Unassembled WGS sequence"/>
</dbReference>
<dbReference type="SUPFAM" id="SSF46955">
    <property type="entry name" value="Putative DNA-binding domain"/>
    <property type="match status" value="1"/>
</dbReference>
<keyword evidence="4" id="KW-1185">Reference proteome</keyword>
<dbReference type="AlphaFoldDB" id="A0A100Y5K2"/>
<dbReference type="GO" id="GO:0003700">
    <property type="term" value="F:DNA-binding transcription factor activity"/>
    <property type="evidence" value="ECO:0007669"/>
    <property type="project" value="InterPro"/>
</dbReference>
<reference evidence="3 4" key="1">
    <citation type="submission" date="2015-11" db="EMBL/GenBank/DDBJ databases">
        <title>Genome-wide analysis reveals the secondary metabolome in Streptomyces kanasensis ZX01.</title>
        <authorList>
            <person name="Zhang G."/>
            <person name="Han L."/>
            <person name="Feng J."/>
            <person name="Zhang X."/>
        </authorList>
    </citation>
    <scope>NUCLEOTIDE SEQUENCE [LARGE SCALE GENOMIC DNA]</scope>
    <source>
        <strain evidence="3 4">ZX01</strain>
    </source>
</reference>
<dbReference type="InterPro" id="IPR000551">
    <property type="entry name" value="MerR-type_HTH_dom"/>
</dbReference>
<proteinExistence type="predicted"/>
<evidence type="ECO:0000256" key="1">
    <source>
        <dbReference type="ARBA" id="ARBA00023125"/>
    </source>
</evidence>
<protein>
    <submittedName>
        <fullName evidence="3">MerR family transcriptional regulator</fullName>
    </submittedName>
</protein>
<feature type="domain" description="HTH merR-type" evidence="2">
    <location>
        <begin position="7"/>
        <end position="76"/>
    </location>
</feature>
<accession>A0A100Y5K2</accession>
<dbReference type="OrthoDB" id="9809391at2"/>
<name>A0A100Y5K2_9ACTN</name>
<dbReference type="Pfam" id="PF13411">
    <property type="entry name" value="MerR_1"/>
    <property type="match status" value="1"/>
</dbReference>
<dbReference type="PRINTS" id="PR00040">
    <property type="entry name" value="HTHMERR"/>
</dbReference>
<dbReference type="EMBL" id="LNSV01000032">
    <property type="protein sequence ID" value="KUH38109.1"/>
    <property type="molecule type" value="Genomic_DNA"/>
</dbReference>
<dbReference type="Gene3D" id="1.10.1660.10">
    <property type="match status" value="1"/>
</dbReference>
<dbReference type="STRING" id="936756.ATE80_14480"/>
<dbReference type="CDD" id="cd00592">
    <property type="entry name" value="HTH_MerR-like"/>
    <property type="match status" value="1"/>
</dbReference>
<keyword evidence="1" id="KW-0238">DNA-binding</keyword>
<dbReference type="SMART" id="SM00422">
    <property type="entry name" value="HTH_MERR"/>
    <property type="match status" value="1"/>
</dbReference>
<dbReference type="PANTHER" id="PTHR30204">
    <property type="entry name" value="REDOX-CYCLING DRUG-SENSING TRANSCRIPTIONAL ACTIVATOR SOXR"/>
    <property type="match status" value="1"/>
</dbReference>
<dbReference type="PANTHER" id="PTHR30204:SF93">
    <property type="entry name" value="HTH MERR-TYPE DOMAIN-CONTAINING PROTEIN"/>
    <property type="match status" value="1"/>
</dbReference>
<dbReference type="InterPro" id="IPR009061">
    <property type="entry name" value="DNA-bd_dom_put_sf"/>
</dbReference>
<evidence type="ECO:0000259" key="2">
    <source>
        <dbReference type="PROSITE" id="PS50937"/>
    </source>
</evidence>
<evidence type="ECO:0000313" key="3">
    <source>
        <dbReference type="EMBL" id="KUH38109.1"/>
    </source>
</evidence>